<dbReference type="Proteomes" id="UP000239156">
    <property type="component" value="Unassembled WGS sequence"/>
</dbReference>
<accession>A0A2S4W2R8</accession>
<proteinExistence type="predicted"/>
<feature type="compositionally biased region" description="Basic and acidic residues" evidence="1">
    <location>
        <begin position="17"/>
        <end position="26"/>
    </location>
</feature>
<evidence type="ECO:0000313" key="3">
    <source>
        <dbReference type="Proteomes" id="UP000239156"/>
    </source>
</evidence>
<protein>
    <submittedName>
        <fullName evidence="2">Uncharacterized protein</fullName>
    </submittedName>
</protein>
<dbReference type="EMBL" id="PKSL01000009">
    <property type="protein sequence ID" value="POW16064.1"/>
    <property type="molecule type" value="Genomic_DNA"/>
</dbReference>
<organism evidence="2 3">
    <name type="scientific">Puccinia striiformis</name>
    <dbReference type="NCBI Taxonomy" id="27350"/>
    <lineage>
        <taxon>Eukaryota</taxon>
        <taxon>Fungi</taxon>
        <taxon>Dikarya</taxon>
        <taxon>Basidiomycota</taxon>
        <taxon>Pucciniomycotina</taxon>
        <taxon>Pucciniomycetes</taxon>
        <taxon>Pucciniales</taxon>
        <taxon>Pucciniaceae</taxon>
        <taxon>Puccinia</taxon>
    </lineage>
</organism>
<feature type="region of interest" description="Disordered" evidence="1">
    <location>
        <begin position="1"/>
        <end position="49"/>
    </location>
</feature>
<name>A0A2S4W2R8_9BASI</name>
<reference evidence="2" key="1">
    <citation type="submission" date="2017-12" db="EMBL/GenBank/DDBJ databases">
        <title>Gene loss provides genomic basis for host adaptation in cereal stripe rust fungi.</title>
        <authorList>
            <person name="Xia C."/>
        </authorList>
    </citation>
    <scope>NUCLEOTIDE SEQUENCE [LARGE SCALE GENOMIC DNA]</scope>
    <source>
        <strain evidence="2">93-210</strain>
    </source>
</reference>
<evidence type="ECO:0000313" key="2">
    <source>
        <dbReference type="EMBL" id="POW16064.1"/>
    </source>
</evidence>
<dbReference type="AlphaFoldDB" id="A0A2S4W2R8"/>
<feature type="compositionally biased region" description="Polar residues" evidence="1">
    <location>
        <begin position="27"/>
        <end position="42"/>
    </location>
</feature>
<gene>
    <name evidence="2" type="ORF">PSTT_01603</name>
</gene>
<evidence type="ECO:0000256" key="1">
    <source>
        <dbReference type="SAM" id="MobiDB-lite"/>
    </source>
</evidence>
<dbReference type="VEuPathDB" id="FungiDB:PSTT_01603"/>
<keyword evidence="3" id="KW-1185">Reference proteome</keyword>
<comment type="caution">
    <text evidence="2">The sequence shown here is derived from an EMBL/GenBank/DDBJ whole genome shotgun (WGS) entry which is preliminary data.</text>
</comment>
<sequence>MGEDRQSRMTSSTTSSKRAERFDRLNTSENDSNHSTLQQSPGCDNRYNRSEQSGVHWIVEQSETRNRRSNIAVRCISQKEISSLFILADGDQSLWRLSTGECRHILPSIVQCDPS</sequence>